<dbReference type="Proteomes" id="UP001231189">
    <property type="component" value="Unassembled WGS sequence"/>
</dbReference>
<evidence type="ECO:0000256" key="3">
    <source>
        <dbReference type="ARBA" id="ARBA00022777"/>
    </source>
</evidence>
<gene>
    <name evidence="9" type="ORF">QYE76_054902</name>
</gene>
<dbReference type="PANTHER" id="PTHR48011">
    <property type="entry name" value="CCR4-NOT TRANSCRIPTIONAL COMPLEX SUBUNIT CAF120-RELATED"/>
    <property type="match status" value="1"/>
</dbReference>
<dbReference type="InterPro" id="IPR011009">
    <property type="entry name" value="Kinase-like_dom_sf"/>
</dbReference>
<reference evidence="9" key="1">
    <citation type="submission" date="2023-07" db="EMBL/GenBank/DDBJ databases">
        <title>A chromosome-level genome assembly of Lolium multiflorum.</title>
        <authorList>
            <person name="Chen Y."/>
            <person name="Copetti D."/>
            <person name="Kolliker R."/>
            <person name="Studer B."/>
        </authorList>
    </citation>
    <scope>NUCLEOTIDE SEQUENCE</scope>
    <source>
        <strain evidence="9">02402/16</strain>
        <tissue evidence="9">Leaf</tissue>
    </source>
</reference>
<feature type="binding site" evidence="5">
    <location>
        <position position="36"/>
    </location>
    <ligand>
        <name>ATP</name>
        <dbReference type="ChEBI" id="CHEBI:30616"/>
    </ligand>
</feature>
<dbReference type="PROSITE" id="PS00107">
    <property type="entry name" value="PROTEIN_KINASE_ATP"/>
    <property type="match status" value="1"/>
</dbReference>
<organism evidence="9 10">
    <name type="scientific">Lolium multiflorum</name>
    <name type="common">Italian ryegrass</name>
    <name type="synonym">Lolium perenne subsp. multiflorum</name>
    <dbReference type="NCBI Taxonomy" id="4521"/>
    <lineage>
        <taxon>Eukaryota</taxon>
        <taxon>Viridiplantae</taxon>
        <taxon>Streptophyta</taxon>
        <taxon>Embryophyta</taxon>
        <taxon>Tracheophyta</taxon>
        <taxon>Spermatophyta</taxon>
        <taxon>Magnoliopsida</taxon>
        <taxon>Liliopsida</taxon>
        <taxon>Poales</taxon>
        <taxon>Poaceae</taxon>
        <taxon>BOP clade</taxon>
        <taxon>Pooideae</taxon>
        <taxon>Poodae</taxon>
        <taxon>Poeae</taxon>
        <taxon>Poeae Chloroplast Group 2 (Poeae type)</taxon>
        <taxon>Loliodinae</taxon>
        <taxon>Loliinae</taxon>
        <taxon>Lolium</taxon>
    </lineage>
</organism>
<dbReference type="PANTHER" id="PTHR48011:SF4">
    <property type="entry name" value="MITOGEN-ACTIVATED PROTEIN KINASE KINASE KINASE 19"/>
    <property type="match status" value="1"/>
</dbReference>
<sequence length="471" mass="48584">MGILGDWQRGPVIGRGASATVSIATDRVTGDVLAVKSVGIALAGVLLREQSVLSALSSPYVVSCVGSGVSAASDGSGYELFLELAPGGSLADEIRRCGGRCEEPLIRSRVGDVLRGLAHVHGSGIAHCDVKARNVLVGADGRAKLADFGCARRTIEAEDLGNSNAAAISGTPMFLSPEAARGEAQGTAADIWAVGCTVIEMATGGAPWPGLSSPAAALHHVARSEDVPEAPAWLSGEGKDFLARCLVRDPAQRWTAEQLLQHPFVASTETNPTSNSNSKAAPIERWVSPKSVLDQGFWFWEEDSSSTTVPADRVRALASAESPDWTWSGEEWIAVCGTTTTDSNDTAPEKLDAETTEAAGGSNADDEHVPSSSRSDGAGVGGSSSNVTHGGSSTPSTVVPLPTVSTDTLRHSRPTSWLTGSGTGRSGCDRVWDRIMTGPSQCLTEHAPVCIGGEAGLNRAYPAPGPVGPGL</sequence>
<keyword evidence="2 5" id="KW-0547">Nucleotide-binding</keyword>
<proteinExistence type="inferred from homology"/>
<evidence type="ECO:0000256" key="4">
    <source>
        <dbReference type="ARBA" id="ARBA00022840"/>
    </source>
</evidence>
<comment type="similarity">
    <text evidence="6">Belongs to the protein kinase superfamily.</text>
</comment>
<dbReference type="InterPro" id="IPR017441">
    <property type="entry name" value="Protein_kinase_ATP_BS"/>
</dbReference>
<dbReference type="InterPro" id="IPR000719">
    <property type="entry name" value="Prot_kinase_dom"/>
</dbReference>
<evidence type="ECO:0000256" key="5">
    <source>
        <dbReference type="PROSITE-ProRule" id="PRU10141"/>
    </source>
</evidence>
<dbReference type="Pfam" id="PF00069">
    <property type="entry name" value="Pkinase"/>
    <property type="match status" value="1"/>
</dbReference>
<keyword evidence="3" id="KW-0418">Kinase</keyword>
<dbReference type="PROSITE" id="PS00108">
    <property type="entry name" value="PROTEIN_KINASE_ST"/>
    <property type="match status" value="1"/>
</dbReference>
<comment type="caution">
    <text evidence="9">The sequence shown here is derived from an EMBL/GenBank/DDBJ whole genome shotgun (WGS) entry which is preliminary data.</text>
</comment>
<evidence type="ECO:0000313" key="10">
    <source>
        <dbReference type="Proteomes" id="UP001231189"/>
    </source>
</evidence>
<evidence type="ECO:0000259" key="8">
    <source>
        <dbReference type="PROSITE" id="PS50011"/>
    </source>
</evidence>
<dbReference type="PROSITE" id="PS50011">
    <property type="entry name" value="PROTEIN_KINASE_DOM"/>
    <property type="match status" value="1"/>
</dbReference>
<dbReference type="FunFam" id="1.10.510.10:FF:000466">
    <property type="entry name" value="MAP kinase kinase kinase18"/>
    <property type="match status" value="1"/>
</dbReference>
<dbReference type="EMBL" id="JAUUTY010000003">
    <property type="protein sequence ID" value="KAK1666743.1"/>
    <property type="molecule type" value="Genomic_DNA"/>
</dbReference>
<evidence type="ECO:0000256" key="1">
    <source>
        <dbReference type="ARBA" id="ARBA00022679"/>
    </source>
</evidence>
<accession>A0AAD8WNE9</accession>
<keyword evidence="1" id="KW-0808">Transferase</keyword>
<dbReference type="AlphaFoldDB" id="A0AAD8WNE9"/>
<feature type="compositionally biased region" description="Polar residues" evidence="7">
    <location>
        <begin position="383"/>
        <end position="407"/>
    </location>
</feature>
<dbReference type="SUPFAM" id="SSF56112">
    <property type="entry name" value="Protein kinase-like (PK-like)"/>
    <property type="match status" value="1"/>
</dbReference>
<keyword evidence="4 5" id="KW-0067">ATP-binding</keyword>
<dbReference type="GO" id="GO:0007165">
    <property type="term" value="P:signal transduction"/>
    <property type="evidence" value="ECO:0007669"/>
    <property type="project" value="TreeGrafter"/>
</dbReference>
<name>A0AAD8WNE9_LOLMU</name>
<keyword evidence="10" id="KW-1185">Reference proteome</keyword>
<keyword evidence="6" id="KW-0723">Serine/threonine-protein kinase</keyword>
<evidence type="ECO:0000256" key="6">
    <source>
        <dbReference type="RuleBase" id="RU000304"/>
    </source>
</evidence>
<dbReference type="GO" id="GO:0004674">
    <property type="term" value="F:protein serine/threonine kinase activity"/>
    <property type="evidence" value="ECO:0007669"/>
    <property type="project" value="UniProtKB-KW"/>
</dbReference>
<dbReference type="SMART" id="SM00220">
    <property type="entry name" value="S_TKc"/>
    <property type="match status" value="1"/>
</dbReference>
<dbReference type="InterPro" id="IPR008271">
    <property type="entry name" value="Ser/Thr_kinase_AS"/>
</dbReference>
<evidence type="ECO:0000256" key="2">
    <source>
        <dbReference type="ARBA" id="ARBA00022741"/>
    </source>
</evidence>
<dbReference type="GO" id="GO:0005524">
    <property type="term" value="F:ATP binding"/>
    <property type="evidence" value="ECO:0007669"/>
    <property type="project" value="UniProtKB-UniRule"/>
</dbReference>
<dbReference type="Gene3D" id="1.10.510.10">
    <property type="entry name" value="Transferase(Phosphotransferase) domain 1"/>
    <property type="match status" value="1"/>
</dbReference>
<dbReference type="CDD" id="cd06606">
    <property type="entry name" value="STKc_MAPKKK"/>
    <property type="match status" value="1"/>
</dbReference>
<protein>
    <recommendedName>
        <fullName evidence="8">Protein kinase domain-containing protein</fullName>
    </recommendedName>
</protein>
<feature type="region of interest" description="Disordered" evidence="7">
    <location>
        <begin position="354"/>
        <end position="427"/>
    </location>
</feature>
<evidence type="ECO:0000313" key="9">
    <source>
        <dbReference type="EMBL" id="KAK1666743.1"/>
    </source>
</evidence>
<feature type="domain" description="Protein kinase" evidence="8">
    <location>
        <begin position="7"/>
        <end position="265"/>
    </location>
</feature>
<evidence type="ECO:0000256" key="7">
    <source>
        <dbReference type="SAM" id="MobiDB-lite"/>
    </source>
</evidence>
<dbReference type="InterPro" id="IPR052751">
    <property type="entry name" value="Plant_MAPKKK"/>
</dbReference>